<evidence type="ECO:0000313" key="4">
    <source>
        <dbReference type="Proteomes" id="UP000268652"/>
    </source>
</evidence>
<dbReference type="Pfam" id="PF13560">
    <property type="entry name" value="HTH_31"/>
    <property type="match status" value="1"/>
</dbReference>
<dbReference type="EMBL" id="RBDX01000024">
    <property type="protein sequence ID" value="RKN05815.1"/>
    <property type="molecule type" value="Genomic_DNA"/>
</dbReference>
<accession>A0A3A9VXS0</accession>
<name>A0A3A9VXS0_9ACTN</name>
<reference evidence="4 5" key="1">
    <citation type="submission" date="2018-09" db="EMBL/GenBank/DDBJ databases">
        <title>Streptomyces sp. nov. DS1-2, an endophytic actinomycete isolated from roots of Dendrobium scabrilingue.</title>
        <authorList>
            <person name="Kuncharoen N."/>
            <person name="Kudo T."/>
            <person name="Ohkuma M."/>
            <person name="Yuki M."/>
            <person name="Tanasupawat S."/>
        </authorList>
    </citation>
    <scope>NUCLEOTIDE SEQUENCE [LARGE SCALE GENOMIC DNA]</scope>
    <source>
        <strain evidence="2 5">AZ1-7</strain>
        <strain evidence="3 4">DS1-2</strain>
    </source>
</reference>
<dbReference type="PROSITE" id="PS50943">
    <property type="entry name" value="HTH_CROC1"/>
    <property type="match status" value="1"/>
</dbReference>
<dbReference type="InterPro" id="IPR043917">
    <property type="entry name" value="DUF5753"/>
</dbReference>
<dbReference type="InterPro" id="IPR001387">
    <property type="entry name" value="Cro/C1-type_HTH"/>
</dbReference>
<dbReference type="InterPro" id="IPR010982">
    <property type="entry name" value="Lambda_DNA-bd_dom_sf"/>
</dbReference>
<feature type="domain" description="HTH cro/C1-type" evidence="1">
    <location>
        <begin position="35"/>
        <end position="90"/>
    </location>
</feature>
<organism evidence="2 5">
    <name type="scientific">Streptomyces radicis</name>
    <dbReference type="NCBI Taxonomy" id="1750517"/>
    <lineage>
        <taxon>Bacteria</taxon>
        <taxon>Bacillati</taxon>
        <taxon>Actinomycetota</taxon>
        <taxon>Actinomycetes</taxon>
        <taxon>Kitasatosporales</taxon>
        <taxon>Streptomycetaceae</taxon>
        <taxon>Streptomyces</taxon>
    </lineage>
</organism>
<evidence type="ECO:0000259" key="1">
    <source>
        <dbReference type="PROSITE" id="PS50943"/>
    </source>
</evidence>
<dbReference type="Pfam" id="PF19054">
    <property type="entry name" value="DUF5753"/>
    <property type="match status" value="1"/>
</dbReference>
<dbReference type="AlphaFoldDB" id="A0A3A9VXS0"/>
<evidence type="ECO:0000313" key="2">
    <source>
        <dbReference type="EMBL" id="RKN05815.1"/>
    </source>
</evidence>
<sequence>MADSSVKAAVEGVTVAGGQVSGAATVLRLVLGRRLQDLRDAAGISFEEAGRALDVTHATIRRMEKAQVGLKVPYVEKLLHIYGVTDPQEVDAFLDLVREANRPGWWHRYRDVLPDWFSAFVSLEAEADQIRAYEPHYVPGLLQTEAYAAAVLRAGMPHAHANEIDRLVALRLARQELLARKQPPLLWVVLDETVLRRPIGRPTVMRAQITHLIDSVASAPHVRLQIMPFSAGLHPAMYGPFHLFRFPLAELSDVVCAESLVGAAYFDQRDDVSTFREALDRMCAQAAPVHRTEAILSGIRKEI</sequence>
<dbReference type="Proteomes" id="UP000268652">
    <property type="component" value="Unassembled WGS sequence"/>
</dbReference>
<evidence type="ECO:0000313" key="5">
    <source>
        <dbReference type="Proteomes" id="UP000275024"/>
    </source>
</evidence>
<gene>
    <name evidence="3" type="ORF">D7318_23430</name>
    <name evidence="2" type="ORF">D7319_24100</name>
</gene>
<dbReference type="Proteomes" id="UP000275024">
    <property type="component" value="Unassembled WGS sequence"/>
</dbReference>
<dbReference type="SMART" id="SM00530">
    <property type="entry name" value="HTH_XRE"/>
    <property type="match status" value="1"/>
</dbReference>
<dbReference type="OrthoDB" id="4285266at2"/>
<dbReference type="CDD" id="cd00093">
    <property type="entry name" value="HTH_XRE"/>
    <property type="match status" value="1"/>
</dbReference>
<keyword evidence="4" id="KW-1185">Reference proteome</keyword>
<dbReference type="RefSeq" id="WP_120699168.1">
    <property type="nucleotide sequence ID" value="NZ_RBDX01000024.1"/>
</dbReference>
<dbReference type="Gene3D" id="1.10.260.40">
    <property type="entry name" value="lambda repressor-like DNA-binding domains"/>
    <property type="match status" value="1"/>
</dbReference>
<dbReference type="SUPFAM" id="SSF47413">
    <property type="entry name" value="lambda repressor-like DNA-binding domains"/>
    <property type="match status" value="1"/>
</dbReference>
<proteinExistence type="predicted"/>
<evidence type="ECO:0000313" key="3">
    <source>
        <dbReference type="EMBL" id="RKN17630.1"/>
    </source>
</evidence>
<comment type="caution">
    <text evidence="2">The sequence shown here is derived from an EMBL/GenBank/DDBJ whole genome shotgun (WGS) entry which is preliminary data.</text>
</comment>
<protein>
    <submittedName>
        <fullName evidence="2">Transcriptional regulator</fullName>
    </submittedName>
</protein>
<dbReference type="EMBL" id="RBDY01000022">
    <property type="protein sequence ID" value="RKN17630.1"/>
    <property type="molecule type" value="Genomic_DNA"/>
</dbReference>
<dbReference type="GO" id="GO:0003677">
    <property type="term" value="F:DNA binding"/>
    <property type="evidence" value="ECO:0007669"/>
    <property type="project" value="InterPro"/>
</dbReference>